<dbReference type="GO" id="GO:0005634">
    <property type="term" value="C:nucleus"/>
    <property type="evidence" value="ECO:0007669"/>
    <property type="project" value="InterPro"/>
</dbReference>
<accession>A0A8H6FH83</accession>
<feature type="domain" description="Shugoshin N-terminal coiled-coil" evidence="12">
    <location>
        <begin position="18"/>
        <end position="62"/>
    </location>
</feature>
<feature type="compositionally biased region" description="Low complexity" evidence="10">
    <location>
        <begin position="347"/>
        <end position="357"/>
    </location>
</feature>
<proteinExistence type="inferred from homology"/>
<feature type="compositionally biased region" description="Basic and acidic residues" evidence="10">
    <location>
        <begin position="192"/>
        <end position="209"/>
    </location>
</feature>
<feature type="compositionally biased region" description="Basic and acidic residues" evidence="10">
    <location>
        <begin position="415"/>
        <end position="430"/>
    </location>
</feature>
<evidence type="ECO:0008006" key="15">
    <source>
        <dbReference type="Google" id="ProtNLM"/>
    </source>
</evidence>
<gene>
    <name evidence="13" type="ORF">HO173_012049</name>
</gene>
<comment type="similarity">
    <text evidence="2">Belongs to the shugoshin family.</text>
</comment>
<comment type="caution">
    <text evidence="13">The sequence shown here is derived from an EMBL/GenBank/DDBJ whole genome shotgun (WGS) entry which is preliminary data.</text>
</comment>
<evidence type="ECO:0000256" key="5">
    <source>
        <dbReference type="ARBA" id="ARBA00022829"/>
    </source>
</evidence>
<evidence type="ECO:0000256" key="9">
    <source>
        <dbReference type="SAM" id="Coils"/>
    </source>
</evidence>
<keyword evidence="14" id="KW-1185">Reference proteome</keyword>
<evidence type="ECO:0000256" key="7">
    <source>
        <dbReference type="ARBA" id="ARBA00023306"/>
    </source>
</evidence>
<dbReference type="AlphaFoldDB" id="A0A8H6FH83"/>
<keyword evidence="6 9" id="KW-0175">Coiled coil</keyword>
<feature type="region of interest" description="Disordered" evidence="10">
    <location>
        <begin position="107"/>
        <end position="133"/>
    </location>
</feature>
<feature type="compositionally biased region" description="Basic and acidic residues" evidence="10">
    <location>
        <begin position="380"/>
        <end position="407"/>
    </location>
</feature>
<protein>
    <recommendedName>
        <fullName evidence="15">Shugoshin</fullName>
    </recommendedName>
</protein>
<dbReference type="OrthoDB" id="5394106at2759"/>
<feature type="region of interest" description="Disordered" evidence="10">
    <location>
        <begin position="176"/>
        <end position="575"/>
    </location>
</feature>
<dbReference type="Pfam" id="PF07558">
    <property type="entry name" value="Shugoshin_N"/>
    <property type="match status" value="1"/>
</dbReference>
<reference evidence="13 14" key="1">
    <citation type="journal article" date="2020" name="Genomics">
        <title>Complete, high-quality genomes from long-read metagenomic sequencing of two wolf lichen thalli reveals enigmatic genome architecture.</title>
        <authorList>
            <person name="McKenzie S.K."/>
            <person name="Walston R.F."/>
            <person name="Allen J.L."/>
        </authorList>
    </citation>
    <scope>NUCLEOTIDE SEQUENCE [LARGE SCALE GENOMIC DNA]</scope>
    <source>
        <strain evidence="13">WasteWater2</strain>
    </source>
</reference>
<feature type="coiled-coil region" evidence="9">
    <location>
        <begin position="15"/>
        <end position="60"/>
    </location>
</feature>
<evidence type="ECO:0000256" key="6">
    <source>
        <dbReference type="ARBA" id="ARBA00023054"/>
    </source>
</evidence>
<dbReference type="Proteomes" id="UP000578531">
    <property type="component" value="Unassembled WGS sequence"/>
</dbReference>
<feature type="compositionally biased region" description="Polar residues" evidence="10">
    <location>
        <begin position="246"/>
        <end position="259"/>
    </location>
</feature>
<evidence type="ECO:0000259" key="11">
    <source>
        <dbReference type="Pfam" id="PF07557"/>
    </source>
</evidence>
<comment type="subcellular location">
    <subcellularLocation>
        <location evidence="1">Chromosome</location>
        <location evidence="1">Centromere</location>
    </subcellularLocation>
</comment>
<keyword evidence="3" id="KW-0158">Chromosome</keyword>
<evidence type="ECO:0000256" key="3">
    <source>
        <dbReference type="ARBA" id="ARBA00022454"/>
    </source>
</evidence>
<feature type="compositionally biased region" description="Polar residues" evidence="10">
    <location>
        <begin position="210"/>
        <end position="228"/>
    </location>
</feature>
<feature type="domain" description="Shugoshin C-terminal" evidence="11">
    <location>
        <begin position="477"/>
        <end position="500"/>
    </location>
</feature>
<evidence type="ECO:0000259" key="12">
    <source>
        <dbReference type="Pfam" id="PF07558"/>
    </source>
</evidence>
<dbReference type="InterPro" id="IPR011516">
    <property type="entry name" value="Shugoshin_N"/>
</dbReference>
<keyword evidence="7" id="KW-0131">Cell cycle</keyword>
<name>A0A8H6FH83_9LECA</name>
<feature type="region of interest" description="Disordered" evidence="10">
    <location>
        <begin position="615"/>
        <end position="756"/>
    </location>
</feature>
<feature type="compositionally biased region" description="Basic and acidic residues" evidence="10">
    <location>
        <begin position="302"/>
        <end position="313"/>
    </location>
</feature>
<evidence type="ECO:0000256" key="1">
    <source>
        <dbReference type="ARBA" id="ARBA00004584"/>
    </source>
</evidence>
<evidence type="ECO:0000313" key="13">
    <source>
        <dbReference type="EMBL" id="KAF6227719.1"/>
    </source>
</evidence>
<feature type="compositionally biased region" description="Basic and acidic residues" evidence="10">
    <location>
        <begin position="632"/>
        <end position="642"/>
    </location>
</feature>
<dbReference type="EMBL" id="JACCJC010000082">
    <property type="protein sequence ID" value="KAF6227719.1"/>
    <property type="molecule type" value="Genomic_DNA"/>
</dbReference>
<dbReference type="GO" id="GO:0000779">
    <property type="term" value="C:condensed chromosome, centromeric region"/>
    <property type="evidence" value="ECO:0007669"/>
    <property type="project" value="UniProtKB-ARBA"/>
</dbReference>
<keyword evidence="5" id="KW-0159">Chromosome partition</keyword>
<dbReference type="GeneID" id="59293686"/>
<evidence type="ECO:0000313" key="14">
    <source>
        <dbReference type="Proteomes" id="UP000578531"/>
    </source>
</evidence>
<dbReference type="Pfam" id="PF07557">
    <property type="entry name" value="Shugoshin_C"/>
    <property type="match status" value="1"/>
</dbReference>
<evidence type="ECO:0000256" key="2">
    <source>
        <dbReference type="ARBA" id="ARBA00010845"/>
    </source>
</evidence>
<dbReference type="GO" id="GO:0045132">
    <property type="term" value="P:meiotic chromosome segregation"/>
    <property type="evidence" value="ECO:0007669"/>
    <property type="project" value="InterPro"/>
</dbReference>
<feature type="compositionally biased region" description="Basic and acidic residues" evidence="10">
    <location>
        <begin position="494"/>
        <end position="522"/>
    </location>
</feature>
<feature type="compositionally biased region" description="Polar residues" evidence="10">
    <location>
        <begin position="365"/>
        <end position="375"/>
    </location>
</feature>
<dbReference type="InterPro" id="IPR011515">
    <property type="entry name" value="Shugoshin_C"/>
</dbReference>
<evidence type="ECO:0000256" key="10">
    <source>
        <dbReference type="SAM" id="MobiDB-lite"/>
    </source>
</evidence>
<evidence type="ECO:0000256" key="4">
    <source>
        <dbReference type="ARBA" id="ARBA00022618"/>
    </source>
</evidence>
<dbReference type="GO" id="GO:0051301">
    <property type="term" value="P:cell division"/>
    <property type="evidence" value="ECO:0007669"/>
    <property type="project" value="UniProtKB-KW"/>
</dbReference>
<feature type="compositionally biased region" description="Pro residues" evidence="10">
    <location>
        <begin position="431"/>
        <end position="440"/>
    </location>
</feature>
<keyword evidence="8" id="KW-0137">Centromere</keyword>
<organism evidence="13 14">
    <name type="scientific">Letharia columbiana</name>
    <dbReference type="NCBI Taxonomy" id="112416"/>
    <lineage>
        <taxon>Eukaryota</taxon>
        <taxon>Fungi</taxon>
        <taxon>Dikarya</taxon>
        <taxon>Ascomycota</taxon>
        <taxon>Pezizomycotina</taxon>
        <taxon>Lecanoromycetes</taxon>
        <taxon>OSLEUM clade</taxon>
        <taxon>Lecanoromycetidae</taxon>
        <taxon>Lecanorales</taxon>
        <taxon>Lecanorineae</taxon>
        <taxon>Parmeliaceae</taxon>
        <taxon>Letharia</taxon>
    </lineage>
</organism>
<keyword evidence="4" id="KW-0132">Cell division</keyword>
<evidence type="ECO:0000256" key="8">
    <source>
        <dbReference type="ARBA" id="ARBA00023328"/>
    </source>
</evidence>
<sequence>MARLNEPPQPSVESIDALKRRFVRQNREIARANSTQSLRIRNLESEVTRLLSENVSLREQIIKLHYEAEKFAGRAVLEGVDIVKGKLEKKLAELGGLVQELGNVEKNVDSSRAQRRRSLNRSSPKRSPDQRNWKNVLTLSEVTGGADGRLPPIVEDKYFPRRTMDAEELLDIFADPANATDSPDLGPPPVAHFEEGDPIKFDPTQDRSSAEGSAESTMETQPKLSANLETRRKRRESSHRRDVDVKNTNVNFTKSTASIGTAMPMSQPLKSGAKRKLSIRDDDGEPAVVDESGKQDFQSNRRGSEFRIHDNDNTKPIISRATKAASDKASQAAIPSITGKDYKDKASGASATVTATGRKALGPKSVNTDPTNSPFKASRTSKDKVAEAKDDLAKIARERSRPKDKGRPRNPGITKDIETAIKGAEVRKPLEAPPETPAPPSDLFSPGSPGPSTARPDSRDTPPPPDLGPDTGTGSFGRASRRPRGSVNYAQPNLRDKMRRPTKELVDAVGAEERARMAKAENDASNPVLIKQEEDADADALPTWNTNAPETDQRRRPEPTSPLGNKIGAADLPASVITERRRRTIVPALQEGVIDPMKLTSGAASAIAALTAGTQRLKRRGEEEEEPSGDIGKGEQTREPTERMSIYDFTGSSPVEPSGMNASDAGQEELAKTTRSSRRHSSVPASSEPGKGSIMISRRGDRRRETLVVAQPAERTETEEGQMSGTRSVLELGAESAEAAVGRGDRAASRRRSMMI</sequence>
<dbReference type="RefSeq" id="XP_037159210.1">
    <property type="nucleotide sequence ID" value="XM_037313922.1"/>
</dbReference>